<sequence length="195" mass="21890">MLSEFYLNNNRIDFNEVVVSDMNNKHVGKLVLSTEKIKAGVTLVADKLNQQFSGKDIVIISMVPGGILFTADLVRELTLDIKMDYVSCPHTPGDSNNNSNIVYHQNIPVEGKHVVLVDDAIESGGTMKRVAKYLAEEFGVKSLSIATLFVKPGRVDIPYPQYFAYEMENDDMLIGYGLPWQDKYRNIPFVSKLVK</sequence>
<dbReference type="GO" id="GO:0032263">
    <property type="term" value="P:GMP salvage"/>
    <property type="evidence" value="ECO:0007669"/>
    <property type="project" value="TreeGrafter"/>
</dbReference>
<evidence type="ECO:0000313" key="4">
    <source>
        <dbReference type="EMBL" id="VVV06745.1"/>
    </source>
</evidence>
<dbReference type="GO" id="GO:0006178">
    <property type="term" value="P:guanine salvage"/>
    <property type="evidence" value="ECO:0007669"/>
    <property type="project" value="TreeGrafter"/>
</dbReference>
<dbReference type="Gene3D" id="3.40.50.2020">
    <property type="match status" value="1"/>
</dbReference>
<keyword evidence="4" id="KW-0808">Transferase</keyword>
<dbReference type="EMBL" id="LR721751">
    <property type="protein sequence ID" value="VVV06745.1"/>
    <property type="molecule type" value="Genomic_DNA"/>
</dbReference>
<dbReference type="GO" id="GO:0000287">
    <property type="term" value="F:magnesium ion binding"/>
    <property type="evidence" value="ECO:0007669"/>
    <property type="project" value="TreeGrafter"/>
</dbReference>
<reference evidence="4" key="1">
    <citation type="submission" date="2019-09" db="EMBL/GenBank/DDBJ databases">
        <authorList>
            <person name="Hjerde E."/>
        </authorList>
    </citation>
    <scope>NUCLEOTIDE SEQUENCE</scope>
    <source>
        <strain evidence="4">06/09/160</strain>
    </source>
</reference>
<dbReference type="GO" id="GO:0004422">
    <property type="term" value="F:hypoxanthine phosphoribosyltransferase activity"/>
    <property type="evidence" value="ECO:0007669"/>
    <property type="project" value="TreeGrafter"/>
</dbReference>
<name>A0A5Q4ZY08_9GAMM</name>
<organism evidence="4">
    <name type="scientific">Aliivibrio wodanis</name>
    <dbReference type="NCBI Taxonomy" id="80852"/>
    <lineage>
        <taxon>Bacteria</taxon>
        <taxon>Pseudomonadati</taxon>
        <taxon>Pseudomonadota</taxon>
        <taxon>Gammaproteobacteria</taxon>
        <taxon>Vibrionales</taxon>
        <taxon>Vibrionaceae</taxon>
        <taxon>Aliivibrio</taxon>
    </lineage>
</organism>
<dbReference type="SUPFAM" id="SSF53271">
    <property type="entry name" value="PRTase-like"/>
    <property type="match status" value="1"/>
</dbReference>
<keyword evidence="4" id="KW-0328">Glycosyltransferase</keyword>
<dbReference type="InterPro" id="IPR029057">
    <property type="entry name" value="PRTase-like"/>
</dbReference>
<gene>
    <name evidence="4" type="primary">hpt_2</name>
    <name evidence="4" type="ORF">AW0309160_04239</name>
</gene>
<dbReference type="PANTHER" id="PTHR43340:SF1">
    <property type="entry name" value="HYPOXANTHINE PHOSPHORIBOSYLTRANSFERASE"/>
    <property type="match status" value="1"/>
</dbReference>
<protein>
    <submittedName>
        <fullName evidence="4">Hypoxanthine phosphoribosyltransferase</fullName>
    </submittedName>
</protein>
<evidence type="ECO:0000256" key="1">
    <source>
        <dbReference type="ARBA" id="ARBA00048811"/>
    </source>
</evidence>
<evidence type="ECO:0000259" key="3">
    <source>
        <dbReference type="Pfam" id="PF00156"/>
    </source>
</evidence>
<dbReference type="Pfam" id="PF00156">
    <property type="entry name" value="Pribosyltran"/>
    <property type="match status" value="1"/>
</dbReference>
<dbReference type="AlphaFoldDB" id="A0A5Q4ZY08"/>
<evidence type="ECO:0000256" key="2">
    <source>
        <dbReference type="ARBA" id="ARBA00049402"/>
    </source>
</evidence>
<dbReference type="GO" id="GO:0032264">
    <property type="term" value="P:IMP salvage"/>
    <property type="evidence" value="ECO:0007669"/>
    <property type="project" value="TreeGrafter"/>
</dbReference>
<dbReference type="InterPro" id="IPR000836">
    <property type="entry name" value="PRTase_dom"/>
</dbReference>
<dbReference type="InterPro" id="IPR050408">
    <property type="entry name" value="HGPRT"/>
</dbReference>
<accession>A0A5Q4ZY08</accession>
<dbReference type="CDD" id="cd06223">
    <property type="entry name" value="PRTases_typeI"/>
    <property type="match status" value="1"/>
</dbReference>
<feature type="domain" description="Phosphoribosyltransferase" evidence="3">
    <location>
        <begin position="33"/>
        <end position="156"/>
    </location>
</feature>
<dbReference type="GO" id="GO:0046100">
    <property type="term" value="P:hypoxanthine metabolic process"/>
    <property type="evidence" value="ECO:0007669"/>
    <property type="project" value="TreeGrafter"/>
</dbReference>
<dbReference type="PANTHER" id="PTHR43340">
    <property type="entry name" value="HYPOXANTHINE-GUANINE PHOSPHORIBOSYLTRANSFERASE"/>
    <property type="match status" value="1"/>
</dbReference>
<comment type="catalytic activity">
    <reaction evidence="2">
        <text>IMP + diphosphate = hypoxanthine + 5-phospho-alpha-D-ribose 1-diphosphate</text>
        <dbReference type="Rhea" id="RHEA:17973"/>
        <dbReference type="ChEBI" id="CHEBI:17368"/>
        <dbReference type="ChEBI" id="CHEBI:33019"/>
        <dbReference type="ChEBI" id="CHEBI:58017"/>
        <dbReference type="ChEBI" id="CHEBI:58053"/>
        <dbReference type="EC" id="2.4.2.8"/>
    </reaction>
    <physiologicalReaction direction="right-to-left" evidence="2">
        <dbReference type="Rhea" id="RHEA:17975"/>
    </physiologicalReaction>
</comment>
<proteinExistence type="predicted"/>
<dbReference type="GO" id="GO:0005829">
    <property type="term" value="C:cytosol"/>
    <property type="evidence" value="ECO:0007669"/>
    <property type="project" value="TreeGrafter"/>
</dbReference>
<comment type="catalytic activity">
    <reaction evidence="1">
        <text>GMP + diphosphate = guanine + 5-phospho-alpha-D-ribose 1-diphosphate</text>
        <dbReference type="Rhea" id="RHEA:25424"/>
        <dbReference type="ChEBI" id="CHEBI:16235"/>
        <dbReference type="ChEBI" id="CHEBI:33019"/>
        <dbReference type="ChEBI" id="CHEBI:58017"/>
        <dbReference type="ChEBI" id="CHEBI:58115"/>
        <dbReference type="EC" id="2.4.2.8"/>
    </reaction>
    <physiologicalReaction direction="right-to-left" evidence="1">
        <dbReference type="Rhea" id="RHEA:25426"/>
    </physiologicalReaction>
</comment>